<keyword evidence="7" id="KW-0547">Nucleotide-binding</keyword>
<sequence length="642" mass="69890">MSAIQCCGFRKWKNGGPISSRNSQRKIIMEIQLKKLLEYDLRTNIGLAFPSLQVLLLGGNRFTGVIPNTLSNVSNLQKLDIPFNNFTGNPMSFGNLQTLFSLNVPENLLGSGAVDDLNSLSSLANCSKLEFLDFSHNLFGGELTTSINNRTTQLNCIPTQLISISSLGFLNLSHNSLAGALPAEAGNLTNLLAVDVSYNQLSGEIPSKLGLCLCLLLLGMQGNFFQGTIPNLDQTGSHDLDLSSNYLYGQIPPYLANFSSLLYLNLSYNRLEGEVPIGGVFKNASAVEIVGINNLCGGIQELHLHPCHGPKPAKKRKHVGLNLILVIVIVSSCLALLLPLLLLFSRGKLKKKLYSTPSFGIFYQTITYKGLLDSTGGFSSGNIVGLGNFGAVYKGTLGPGATTVAVKVLNLQQEGASKSFMAECQALRNIRHQNLVRILTACSSTDFEGKDFKALVYQFMPNGSLEKWLHPEFGQTQRRVHCYLKPSNVLLDNDLTAHVSDFGLARFLSKFNKGASLNQFSSLGIKGTIGYTAPEFGVGGEVSTPGDVYSFGILLLEMFTGRSPVDERFKDSFNLHNFVKQSLSDQVMEIVAQSSLNEEVGQDSTDIVECGSDSKSEQKECLISVFQIGLRVQQNLHMIGWT</sequence>
<dbReference type="Pfam" id="PF00069">
    <property type="entry name" value="Pkinase"/>
    <property type="match status" value="1"/>
</dbReference>
<evidence type="ECO:0000256" key="8">
    <source>
        <dbReference type="SAM" id="Phobius"/>
    </source>
</evidence>
<feature type="transmembrane region" description="Helical" evidence="8">
    <location>
        <begin position="319"/>
        <end position="344"/>
    </location>
</feature>
<dbReference type="GO" id="GO:0016020">
    <property type="term" value="C:membrane"/>
    <property type="evidence" value="ECO:0007669"/>
    <property type="project" value="UniProtKB-SubCell"/>
</dbReference>
<gene>
    <name evidence="10" type="ORF">ILEXP_LOCUS33314</name>
</gene>
<evidence type="ECO:0000313" key="10">
    <source>
        <dbReference type="EMBL" id="CAK9164221.1"/>
    </source>
</evidence>
<feature type="domain" description="Protein kinase" evidence="9">
    <location>
        <begin position="378"/>
        <end position="642"/>
    </location>
</feature>
<keyword evidence="7" id="KW-0067">ATP-binding</keyword>
<dbReference type="EMBL" id="CAUOFW020004169">
    <property type="protein sequence ID" value="CAK9164221.1"/>
    <property type="molecule type" value="Genomic_DNA"/>
</dbReference>
<dbReference type="InterPro" id="IPR017441">
    <property type="entry name" value="Protein_kinase_ATP_BS"/>
</dbReference>
<evidence type="ECO:0000313" key="11">
    <source>
        <dbReference type="Proteomes" id="UP001642360"/>
    </source>
</evidence>
<evidence type="ECO:0000256" key="2">
    <source>
        <dbReference type="ARBA" id="ARBA00022614"/>
    </source>
</evidence>
<dbReference type="Gene3D" id="3.80.10.10">
    <property type="entry name" value="Ribonuclease Inhibitor"/>
    <property type="match status" value="2"/>
</dbReference>
<evidence type="ECO:0000259" key="9">
    <source>
        <dbReference type="PROSITE" id="PS50011"/>
    </source>
</evidence>
<protein>
    <recommendedName>
        <fullName evidence="9">Protein kinase domain-containing protein</fullName>
    </recommendedName>
</protein>
<feature type="binding site" evidence="7">
    <location>
        <position position="407"/>
    </location>
    <ligand>
        <name>ATP</name>
        <dbReference type="ChEBI" id="CHEBI:30616"/>
    </ligand>
</feature>
<dbReference type="InterPro" id="IPR000719">
    <property type="entry name" value="Prot_kinase_dom"/>
</dbReference>
<evidence type="ECO:0000256" key="7">
    <source>
        <dbReference type="PROSITE-ProRule" id="PRU10141"/>
    </source>
</evidence>
<proteinExistence type="predicted"/>
<evidence type="ECO:0000256" key="3">
    <source>
        <dbReference type="ARBA" id="ARBA00022692"/>
    </source>
</evidence>
<reference evidence="10 11" key="1">
    <citation type="submission" date="2024-02" db="EMBL/GenBank/DDBJ databases">
        <authorList>
            <person name="Vignale AGUSTIN F."/>
            <person name="Sosa J E."/>
            <person name="Modenutti C."/>
        </authorList>
    </citation>
    <scope>NUCLEOTIDE SEQUENCE [LARGE SCALE GENOMIC DNA]</scope>
</reference>
<dbReference type="InterPro" id="IPR051809">
    <property type="entry name" value="Plant_receptor-like_S/T_kinase"/>
</dbReference>
<keyword evidence="5 8" id="KW-1133">Transmembrane helix</keyword>
<dbReference type="Gene3D" id="3.30.200.20">
    <property type="entry name" value="Phosphorylase Kinase, domain 1"/>
    <property type="match status" value="1"/>
</dbReference>
<dbReference type="InterPro" id="IPR001245">
    <property type="entry name" value="Ser-Thr/Tyr_kinase_cat_dom"/>
</dbReference>
<organism evidence="10 11">
    <name type="scientific">Ilex paraguariensis</name>
    <name type="common">yerba mate</name>
    <dbReference type="NCBI Taxonomy" id="185542"/>
    <lineage>
        <taxon>Eukaryota</taxon>
        <taxon>Viridiplantae</taxon>
        <taxon>Streptophyta</taxon>
        <taxon>Embryophyta</taxon>
        <taxon>Tracheophyta</taxon>
        <taxon>Spermatophyta</taxon>
        <taxon>Magnoliopsida</taxon>
        <taxon>eudicotyledons</taxon>
        <taxon>Gunneridae</taxon>
        <taxon>Pentapetalae</taxon>
        <taxon>asterids</taxon>
        <taxon>campanulids</taxon>
        <taxon>Aquifoliales</taxon>
        <taxon>Aquifoliaceae</taxon>
        <taxon>Ilex</taxon>
    </lineage>
</organism>
<dbReference type="SUPFAM" id="SSF56112">
    <property type="entry name" value="Protein kinase-like (PK-like)"/>
    <property type="match status" value="1"/>
</dbReference>
<dbReference type="PROSITE" id="PS50011">
    <property type="entry name" value="PROTEIN_KINASE_DOM"/>
    <property type="match status" value="1"/>
</dbReference>
<comment type="caution">
    <text evidence="10">The sequence shown here is derived from an EMBL/GenBank/DDBJ whole genome shotgun (WGS) entry which is preliminary data.</text>
</comment>
<dbReference type="PANTHER" id="PTHR27008:SF494">
    <property type="entry name" value="PROTEIN KINASE DOMAIN-CONTAINING PROTEIN"/>
    <property type="match status" value="1"/>
</dbReference>
<evidence type="ECO:0000256" key="6">
    <source>
        <dbReference type="ARBA" id="ARBA00023136"/>
    </source>
</evidence>
<dbReference type="Proteomes" id="UP001642360">
    <property type="component" value="Unassembled WGS sequence"/>
</dbReference>
<evidence type="ECO:0000256" key="1">
    <source>
        <dbReference type="ARBA" id="ARBA00004370"/>
    </source>
</evidence>
<dbReference type="FunFam" id="3.30.200.20:FF:000432">
    <property type="entry name" value="LRR receptor-like serine/threonine-protein kinase EFR"/>
    <property type="match status" value="1"/>
</dbReference>
<keyword evidence="4" id="KW-0677">Repeat</keyword>
<keyword evidence="11" id="KW-1185">Reference proteome</keyword>
<dbReference type="Gene3D" id="1.10.510.10">
    <property type="entry name" value="Transferase(Phosphotransferase) domain 1"/>
    <property type="match status" value="1"/>
</dbReference>
<keyword evidence="2" id="KW-0433">Leucine-rich repeat</keyword>
<dbReference type="Pfam" id="PF00560">
    <property type="entry name" value="LRR_1"/>
    <property type="match status" value="1"/>
</dbReference>
<dbReference type="InterPro" id="IPR001611">
    <property type="entry name" value="Leu-rich_rpt"/>
</dbReference>
<keyword evidence="3 8" id="KW-0812">Transmembrane</keyword>
<dbReference type="PROSITE" id="PS00107">
    <property type="entry name" value="PROTEIN_KINASE_ATP"/>
    <property type="match status" value="1"/>
</dbReference>
<dbReference type="SUPFAM" id="SSF52047">
    <property type="entry name" value="RNI-like"/>
    <property type="match status" value="1"/>
</dbReference>
<evidence type="ECO:0000256" key="4">
    <source>
        <dbReference type="ARBA" id="ARBA00022737"/>
    </source>
</evidence>
<dbReference type="Pfam" id="PF07714">
    <property type="entry name" value="PK_Tyr_Ser-Thr"/>
    <property type="match status" value="1"/>
</dbReference>
<dbReference type="PANTHER" id="PTHR27008">
    <property type="entry name" value="OS04G0122200 PROTEIN"/>
    <property type="match status" value="1"/>
</dbReference>
<evidence type="ECO:0000256" key="5">
    <source>
        <dbReference type="ARBA" id="ARBA00022989"/>
    </source>
</evidence>
<accession>A0ABC8T475</accession>
<dbReference type="InterPro" id="IPR032675">
    <property type="entry name" value="LRR_dom_sf"/>
</dbReference>
<dbReference type="GO" id="GO:0005524">
    <property type="term" value="F:ATP binding"/>
    <property type="evidence" value="ECO:0007669"/>
    <property type="project" value="UniProtKB-UniRule"/>
</dbReference>
<comment type="subcellular location">
    <subcellularLocation>
        <location evidence="1">Membrane</location>
    </subcellularLocation>
</comment>
<keyword evidence="6 8" id="KW-0472">Membrane</keyword>
<name>A0ABC8T475_9AQUA</name>
<dbReference type="AlphaFoldDB" id="A0ABC8T475"/>
<dbReference type="InterPro" id="IPR011009">
    <property type="entry name" value="Kinase-like_dom_sf"/>
</dbReference>